<sequence>MALRVGEVFAGYRLLRKLGAGGMGAVYLAQHPRLPRRDALKVLAEGPSADGEFRARFLREAELASRLAHPNVVAIYDRGMFEDSLWIAMQYVEGCDAAELAQQGPQALPVERALHIVGAAASGLDAAHAAGLLHRDVKPANILVSPKPGAPDRVLVTDFGIARAAGESATITAAGEVLATLAYAPPEQLNGAALDHRCDVYALGGTLYFLLTGSVPFPRATQAAVMYAHLAEPPPRPSAANPALPPQLDTVIARAMAKDPDDRYPSCGALAADAFAALRGETITDAVPRRGNRRLIAIAAMGFVLALAVGAATWTAYSKSTKPIATTVAPTTSATRTPVADNSGPWGEFGYIIAAFPDLLPNAPFSSGYRGLRCIKSQVNATNLPATVAPDFDALSCNGDGNPLSALTLTCNASHLPFPVVSLTGVTKAGEQQWNRNSGTGRASWGDGRDADGRTQGVLQLVFDSPARTFCNLVAYSYTGSGQTLYERWWPDAPV</sequence>
<feature type="transmembrane region" description="Helical" evidence="7">
    <location>
        <begin position="295"/>
        <end position="317"/>
    </location>
</feature>
<evidence type="ECO:0000256" key="2">
    <source>
        <dbReference type="ARBA" id="ARBA00022527"/>
    </source>
</evidence>
<dbReference type="SMART" id="SM00220">
    <property type="entry name" value="S_TKc"/>
    <property type="match status" value="1"/>
</dbReference>
<keyword evidence="6" id="KW-0067">ATP-binding</keyword>
<dbReference type="RefSeq" id="WP_150400289.1">
    <property type="nucleotide sequence ID" value="NZ_VXLC01000001.1"/>
</dbReference>
<dbReference type="OrthoDB" id="9762169at2"/>
<keyword evidence="3" id="KW-0808">Transferase</keyword>
<dbReference type="PROSITE" id="PS00108">
    <property type="entry name" value="PROTEIN_KINASE_ST"/>
    <property type="match status" value="1"/>
</dbReference>
<keyword evidence="7" id="KW-0812">Transmembrane</keyword>
<evidence type="ECO:0000259" key="8">
    <source>
        <dbReference type="PROSITE" id="PS50011"/>
    </source>
</evidence>
<dbReference type="PROSITE" id="PS50011">
    <property type="entry name" value="PROTEIN_KINASE_DOM"/>
    <property type="match status" value="1"/>
</dbReference>
<dbReference type="EMBL" id="VXLC01000001">
    <property type="protein sequence ID" value="KAA8890377.1"/>
    <property type="molecule type" value="Genomic_DNA"/>
</dbReference>
<evidence type="ECO:0000256" key="6">
    <source>
        <dbReference type="ARBA" id="ARBA00022840"/>
    </source>
</evidence>
<feature type="domain" description="Protein kinase" evidence="8">
    <location>
        <begin position="12"/>
        <end position="276"/>
    </location>
</feature>
<dbReference type="Gene3D" id="3.30.200.20">
    <property type="entry name" value="Phosphorylase Kinase, domain 1"/>
    <property type="match status" value="1"/>
</dbReference>
<gene>
    <name evidence="9" type="ORF">F3087_03515</name>
</gene>
<name>A0A5N0ELV3_9NOCA</name>
<dbReference type="GO" id="GO:0004674">
    <property type="term" value="F:protein serine/threonine kinase activity"/>
    <property type="evidence" value="ECO:0007669"/>
    <property type="project" value="UniProtKB-KW"/>
</dbReference>
<dbReference type="InterPro" id="IPR008271">
    <property type="entry name" value="Ser/Thr_kinase_AS"/>
</dbReference>
<organism evidence="9 10">
    <name type="scientific">Nocardia colli</name>
    <dbReference type="NCBI Taxonomy" id="2545717"/>
    <lineage>
        <taxon>Bacteria</taxon>
        <taxon>Bacillati</taxon>
        <taxon>Actinomycetota</taxon>
        <taxon>Actinomycetes</taxon>
        <taxon>Mycobacteriales</taxon>
        <taxon>Nocardiaceae</taxon>
        <taxon>Nocardia</taxon>
    </lineage>
</organism>
<evidence type="ECO:0000256" key="3">
    <source>
        <dbReference type="ARBA" id="ARBA00022679"/>
    </source>
</evidence>
<dbReference type="Pfam" id="PF00069">
    <property type="entry name" value="Pkinase"/>
    <property type="match status" value="1"/>
</dbReference>
<evidence type="ECO:0000313" key="9">
    <source>
        <dbReference type="EMBL" id="KAA8890377.1"/>
    </source>
</evidence>
<keyword evidence="2 9" id="KW-0723">Serine/threonine-protein kinase</keyword>
<dbReference type="AlphaFoldDB" id="A0A5N0ELV3"/>
<reference evidence="9 10" key="1">
    <citation type="submission" date="2019-09" db="EMBL/GenBank/DDBJ databases">
        <authorList>
            <person name="Wang X."/>
        </authorList>
    </citation>
    <scope>NUCLEOTIDE SEQUENCE [LARGE SCALE GENOMIC DNA]</scope>
    <source>
        <strain evidence="9 10">CICC 11023</strain>
    </source>
</reference>
<evidence type="ECO:0000256" key="4">
    <source>
        <dbReference type="ARBA" id="ARBA00022741"/>
    </source>
</evidence>
<evidence type="ECO:0000313" key="10">
    <source>
        <dbReference type="Proteomes" id="UP000323876"/>
    </source>
</evidence>
<dbReference type="PANTHER" id="PTHR43289">
    <property type="entry name" value="MITOGEN-ACTIVATED PROTEIN KINASE KINASE KINASE 20-RELATED"/>
    <property type="match status" value="1"/>
</dbReference>
<keyword evidence="7" id="KW-1133">Transmembrane helix</keyword>
<dbReference type="PANTHER" id="PTHR43289:SF6">
    <property type="entry name" value="SERINE_THREONINE-PROTEIN KINASE NEKL-3"/>
    <property type="match status" value="1"/>
</dbReference>
<dbReference type="Proteomes" id="UP000323876">
    <property type="component" value="Unassembled WGS sequence"/>
</dbReference>
<dbReference type="CDD" id="cd14014">
    <property type="entry name" value="STKc_PknB_like"/>
    <property type="match status" value="1"/>
</dbReference>
<proteinExistence type="predicted"/>
<dbReference type="InterPro" id="IPR011009">
    <property type="entry name" value="Kinase-like_dom_sf"/>
</dbReference>
<dbReference type="EC" id="2.7.11.1" evidence="1"/>
<dbReference type="InterPro" id="IPR000719">
    <property type="entry name" value="Prot_kinase_dom"/>
</dbReference>
<keyword evidence="7" id="KW-0472">Membrane</keyword>
<evidence type="ECO:0000256" key="1">
    <source>
        <dbReference type="ARBA" id="ARBA00012513"/>
    </source>
</evidence>
<protein>
    <recommendedName>
        <fullName evidence="1">non-specific serine/threonine protein kinase</fullName>
        <ecNumber evidence="1">2.7.11.1</ecNumber>
    </recommendedName>
</protein>
<dbReference type="GO" id="GO:0005524">
    <property type="term" value="F:ATP binding"/>
    <property type="evidence" value="ECO:0007669"/>
    <property type="project" value="UniProtKB-KW"/>
</dbReference>
<keyword evidence="4" id="KW-0547">Nucleotide-binding</keyword>
<comment type="caution">
    <text evidence="9">The sequence shown here is derived from an EMBL/GenBank/DDBJ whole genome shotgun (WGS) entry which is preliminary data.</text>
</comment>
<evidence type="ECO:0000256" key="5">
    <source>
        <dbReference type="ARBA" id="ARBA00022777"/>
    </source>
</evidence>
<evidence type="ECO:0000256" key="7">
    <source>
        <dbReference type="SAM" id="Phobius"/>
    </source>
</evidence>
<keyword evidence="5 9" id="KW-0418">Kinase</keyword>
<keyword evidence="10" id="KW-1185">Reference proteome</keyword>
<dbReference type="FunFam" id="1.10.510.10:FF:000021">
    <property type="entry name" value="Serine/threonine protein kinase"/>
    <property type="match status" value="1"/>
</dbReference>
<accession>A0A5N0ELV3</accession>
<dbReference type="Gene3D" id="1.10.510.10">
    <property type="entry name" value="Transferase(Phosphotransferase) domain 1"/>
    <property type="match status" value="1"/>
</dbReference>
<dbReference type="SUPFAM" id="SSF56112">
    <property type="entry name" value="Protein kinase-like (PK-like)"/>
    <property type="match status" value="1"/>
</dbReference>